<organism evidence="1">
    <name type="scientific">viral metagenome</name>
    <dbReference type="NCBI Taxonomy" id="1070528"/>
    <lineage>
        <taxon>unclassified sequences</taxon>
        <taxon>metagenomes</taxon>
        <taxon>organismal metagenomes</taxon>
    </lineage>
</organism>
<proteinExistence type="predicted"/>
<evidence type="ECO:0000313" key="1">
    <source>
        <dbReference type="EMBL" id="QHT29454.1"/>
    </source>
</evidence>
<dbReference type="AlphaFoldDB" id="A0A6C0EJV1"/>
<protein>
    <submittedName>
        <fullName evidence="1">Uncharacterized protein</fullName>
    </submittedName>
</protein>
<accession>A0A6C0EJV1</accession>
<sequence length="189" mass="22737">MGLNCNSFLIEIKIRNESEIAMNIFFLHRNLRKCVRYYIDQHTYKMILETCQLLCCAIWMTTPENPPPYKKTHWNHPAAIWARASKENWLWLQKLGLTICKEYTYRYDKIHKTEAIIASLKCPNLPDKKFTDPPQMMPDEYKHEDVITAYRNFYILGKSHLHFHKSRHAWKRRKIPSFILKAFPKYANM</sequence>
<reference evidence="1" key="1">
    <citation type="journal article" date="2020" name="Nature">
        <title>Giant virus diversity and host interactions through global metagenomics.</title>
        <authorList>
            <person name="Schulz F."/>
            <person name="Roux S."/>
            <person name="Paez-Espino D."/>
            <person name="Jungbluth S."/>
            <person name="Walsh D.A."/>
            <person name="Denef V.J."/>
            <person name="McMahon K.D."/>
            <person name="Konstantinidis K.T."/>
            <person name="Eloe-Fadrosh E.A."/>
            <person name="Kyrpides N.C."/>
            <person name="Woyke T."/>
        </authorList>
    </citation>
    <scope>NUCLEOTIDE SEQUENCE</scope>
    <source>
        <strain evidence="1">GVMAG-M-3300005589-24</strain>
    </source>
</reference>
<name>A0A6C0EJV1_9ZZZZ</name>
<dbReference type="EMBL" id="MN738877">
    <property type="protein sequence ID" value="QHT29454.1"/>
    <property type="molecule type" value="Genomic_DNA"/>
</dbReference>